<dbReference type="Proteomes" id="UP001163046">
    <property type="component" value="Unassembled WGS sequence"/>
</dbReference>
<keyword evidence="3" id="KW-1185">Reference proteome</keyword>
<evidence type="ECO:0000256" key="1">
    <source>
        <dbReference type="SAM" id="MobiDB-lite"/>
    </source>
</evidence>
<feature type="compositionally biased region" description="Low complexity" evidence="1">
    <location>
        <begin position="39"/>
        <end position="71"/>
    </location>
</feature>
<sequence length="135" mass="13920">MVTACTNTGASLLLGSPVKPSGKKSAATSPMKEKEMNHSKGSLPSSSGLASELSTSEASQKNSKQSQRSNSVNPDELTNQVLEIDDPSQTLASSLHAVDIPSFVDSPSGVTSPSPNDRAERGGMETSFTSPVLGN</sequence>
<feature type="compositionally biased region" description="Polar residues" evidence="1">
    <location>
        <begin position="126"/>
        <end position="135"/>
    </location>
</feature>
<dbReference type="EMBL" id="MU825894">
    <property type="protein sequence ID" value="KAJ7383822.1"/>
    <property type="molecule type" value="Genomic_DNA"/>
</dbReference>
<feature type="compositionally biased region" description="Polar residues" evidence="1">
    <location>
        <begin position="72"/>
        <end position="93"/>
    </location>
</feature>
<reference evidence="2" key="1">
    <citation type="submission" date="2023-01" db="EMBL/GenBank/DDBJ databases">
        <title>Genome assembly of the deep-sea coral Lophelia pertusa.</title>
        <authorList>
            <person name="Herrera S."/>
            <person name="Cordes E."/>
        </authorList>
    </citation>
    <scope>NUCLEOTIDE SEQUENCE</scope>
    <source>
        <strain evidence="2">USNM1676648</strain>
        <tissue evidence="2">Polyp</tissue>
    </source>
</reference>
<accession>A0A9W9ZLI0</accession>
<comment type="caution">
    <text evidence="2">The sequence shown here is derived from an EMBL/GenBank/DDBJ whole genome shotgun (WGS) entry which is preliminary data.</text>
</comment>
<organism evidence="2 3">
    <name type="scientific">Desmophyllum pertusum</name>
    <dbReference type="NCBI Taxonomy" id="174260"/>
    <lineage>
        <taxon>Eukaryota</taxon>
        <taxon>Metazoa</taxon>
        <taxon>Cnidaria</taxon>
        <taxon>Anthozoa</taxon>
        <taxon>Hexacorallia</taxon>
        <taxon>Scleractinia</taxon>
        <taxon>Caryophylliina</taxon>
        <taxon>Caryophylliidae</taxon>
        <taxon>Desmophyllum</taxon>
    </lineage>
</organism>
<evidence type="ECO:0000313" key="3">
    <source>
        <dbReference type="Proteomes" id="UP001163046"/>
    </source>
</evidence>
<proteinExistence type="predicted"/>
<protein>
    <submittedName>
        <fullName evidence="2">Uncharacterized protein</fullName>
    </submittedName>
</protein>
<feature type="region of interest" description="Disordered" evidence="1">
    <location>
        <begin position="1"/>
        <end position="135"/>
    </location>
</feature>
<name>A0A9W9ZLI0_9CNID</name>
<feature type="compositionally biased region" description="Polar residues" evidence="1">
    <location>
        <begin position="1"/>
        <end position="10"/>
    </location>
</feature>
<dbReference type="AlphaFoldDB" id="A0A9W9ZLI0"/>
<evidence type="ECO:0000313" key="2">
    <source>
        <dbReference type="EMBL" id="KAJ7383822.1"/>
    </source>
</evidence>
<gene>
    <name evidence="2" type="ORF">OS493_025694</name>
</gene>